<name>A0A409YQG4_9AGAR</name>
<dbReference type="OrthoDB" id="3068151at2759"/>
<feature type="compositionally biased region" description="Basic and acidic residues" evidence="1">
    <location>
        <begin position="152"/>
        <end position="162"/>
    </location>
</feature>
<feature type="transmembrane region" description="Helical" evidence="2">
    <location>
        <begin position="6"/>
        <end position="29"/>
    </location>
</feature>
<dbReference type="InParanoid" id="A0A409YQG4"/>
<feature type="transmembrane region" description="Helical" evidence="2">
    <location>
        <begin position="50"/>
        <end position="78"/>
    </location>
</feature>
<proteinExistence type="predicted"/>
<evidence type="ECO:0000313" key="4">
    <source>
        <dbReference type="Proteomes" id="UP000284842"/>
    </source>
</evidence>
<organism evidence="3 4">
    <name type="scientific">Panaeolus cyanescens</name>
    <dbReference type="NCBI Taxonomy" id="181874"/>
    <lineage>
        <taxon>Eukaryota</taxon>
        <taxon>Fungi</taxon>
        <taxon>Dikarya</taxon>
        <taxon>Basidiomycota</taxon>
        <taxon>Agaricomycotina</taxon>
        <taxon>Agaricomycetes</taxon>
        <taxon>Agaricomycetidae</taxon>
        <taxon>Agaricales</taxon>
        <taxon>Agaricineae</taxon>
        <taxon>Galeropsidaceae</taxon>
        <taxon>Panaeolus</taxon>
    </lineage>
</organism>
<dbReference type="AlphaFoldDB" id="A0A409YQG4"/>
<comment type="caution">
    <text evidence="3">The sequence shown here is derived from an EMBL/GenBank/DDBJ whole genome shotgun (WGS) entry which is preliminary data.</text>
</comment>
<dbReference type="EMBL" id="NHTK01000835">
    <property type="protein sequence ID" value="PPR05240.1"/>
    <property type="molecule type" value="Genomic_DNA"/>
</dbReference>
<evidence type="ECO:0000313" key="3">
    <source>
        <dbReference type="EMBL" id="PPR05240.1"/>
    </source>
</evidence>
<gene>
    <name evidence="3" type="ORF">CVT24_010346</name>
</gene>
<evidence type="ECO:0000256" key="2">
    <source>
        <dbReference type="SAM" id="Phobius"/>
    </source>
</evidence>
<protein>
    <submittedName>
        <fullName evidence="3">Uncharacterized protein</fullName>
    </submittedName>
</protein>
<keyword evidence="4" id="KW-1185">Reference proteome</keyword>
<dbReference type="Proteomes" id="UP000284842">
    <property type="component" value="Unassembled WGS sequence"/>
</dbReference>
<evidence type="ECO:0000256" key="1">
    <source>
        <dbReference type="SAM" id="MobiDB-lite"/>
    </source>
</evidence>
<sequence length="252" mass="27857">MINFCALILYLNAAASACTVLFHTLVLLIGWYRSRHYNKSNNTIDTPRPFIAYTQVSITGCILVLALWIVAFVVAVQLTIQGPDNAKPFAAQALWSNAIHIAILFLIGCVCLAKGLYLHMCFLERRRFFDASSSAPVDQERGSTAKPLPPPPEKHLLDDKTNKSMSSFFEDEDEETEKGDKLSPLPYPATARQPMKGRAVIVPPSLASKVRVHLKKPSELNCQWAFVTPTKQQASGAGVTRGSIVRESALWD</sequence>
<feature type="region of interest" description="Disordered" evidence="1">
    <location>
        <begin position="134"/>
        <end position="191"/>
    </location>
</feature>
<reference evidence="3 4" key="1">
    <citation type="journal article" date="2018" name="Evol. Lett.">
        <title>Horizontal gene cluster transfer increased hallucinogenic mushroom diversity.</title>
        <authorList>
            <person name="Reynolds H.T."/>
            <person name="Vijayakumar V."/>
            <person name="Gluck-Thaler E."/>
            <person name="Korotkin H.B."/>
            <person name="Matheny P.B."/>
            <person name="Slot J.C."/>
        </authorList>
    </citation>
    <scope>NUCLEOTIDE SEQUENCE [LARGE SCALE GENOMIC DNA]</scope>
    <source>
        <strain evidence="3 4">2629</strain>
    </source>
</reference>
<keyword evidence="2" id="KW-0812">Transmembrane</keyword>
<keyword evidence="2" id="KW-0472">Membrane</keyword>
<keyword evidence="2" id="KW-1133">Transmembrane helix</keyword>
<accession>A0A409YQG4</accession>
<feature type="transmembrane region" description="Helical" evidence="2">
    <location>
        <begin position="98"/>
        <end position="117"/>
    </location>
</feature>